<comment type="caution">
    <text evidence="1">The sequence shown here is derived from an EMBL/GenBank/DDBJ whole genome shotgun (WGS) entry which is preliminary data.</text>
</comment>
<evidence type="ECO:0000313" key="2">
    <source>
        <dbReference type="Proteomes" id="UP000281985"/>
    </source>
</evidence>
<reference evidence="1 2" key="1">
    <citation type="submission" date="2018-10" db="EMBL/GenBank/DDBJ databases">
        <title>Dokdonia luteus sp. nov., isolated from sea water.</title>
        <authorList>
            <person name="Zhou L.Y."/>
            <person name="Du Z.J."/>
        </authorList>
    </citation>
    <scope>NUCLEOTIDE SEQUENCE [LARGE SCALE GENOMIC DNA]</scope>
    <source>
        <strain evidence="1 2">SH27</strain>
    </source>
</reference>
<protein>
    <submittedName>
        <fullName evidence="1">Uncharacterized protein</fullName>
    </submittedName>
</protein>
<accession>A0A3M0GE27</accession>
<sequence length="191" mass="22056">MNYLFFTILVSLTVSSQVVCQEESHPSFLKADNDWSSEIIVLPVDWAPGMTVTGYEELLFAPGWSDPKSDCFWSLVMGWKLEARESLDTRLISENLKYYYDGLMKPNHWATEFPDPIVYLDMLSKDDFTTTYTGKLVVFDGFHTGKIIELNIRARQQFDKDSEQTFIIIQFSTQSLEHTIWKELGSVVLKT</sequence>
<gene>
    <name evidence="1" type="ORF">EAX61_03255</name>
</gene>
<keyword evidence="2" id="KW-1185">Reference proteome</keyword>
<name>A0A3M0GE27_9FLAO</name>
<dbReference type="EMBL" id="REFV01000002">
    <property type="protein sequence ID" value="RMB63421.1"/>
    <property type="molecule type" value="Genomic_DNA"/>
</dbReference>
<proteinExistence type="predicted"/>
<dbReference type="OrthoDB" id="704518at2"/>
<dbReference type="RefSeq" id="WP_121916224.1">
    <property type="nucleotide sequence ID" value="NZ_REFV01000002.1"/>
</dbReference>
<evidence type="ECO:0000313" key="1">
    <source>
        <dbReference type="EMBL" id="RMB63421.1"/>
    </source>
</evidence>
<organism evidence="1 2">
    <name type="scientific">Dokdonia sinensis</name>
    <dbReference type="NCBI Taxonomy" id="2479847"/>
    <lineage>
        <taxon>Bacteria</taxon>
        <taxon>Pseudomonadati</taxon>
        <taxon>Bacteroidota</taxon>
        <taxon>Flavobacteriia</taxon>
        <taxon>Flavobacteriales</taxon>
        <taxon>Flavobacteriaceae</taxon>
        <taxon>Dokdonia</taxon>
    </lineage>
</organism>
<dbReference type="Proteomes" id="UP000281985">
    <property type="component" value="Unassembled WGS sequence"/>
</dbReference>
<dbReference type="AlphaFoldDB" id="A0A3M0GE27"/>